<name>A0ABY8KLT8_9BACI</name>
<protein>
    <submittedName>
        <fullName evidence="1">Uncharacterized protein</fullName>
    </submittedName>
</protein>
<reference evidence="1 2" key="1">
    <citation type="submission" date="2023-04" db="EMBL/GenBank/DDBJ databases">
        <title>Genomic of Lysinibacillus capsici TSBLM.</title>
        <authorList>
            <person name="Hu X.S."/>
            <person name="Yu C.H."/>
        </authorList>
    </citation>
    <scope>NUCLEOTIDE SEQUENCE [LARGE SCALE GENOMIC DNA]</scope>
    <source>
        <strain evidence="1 2">TSBLM</strain>
    </source>
</reference>
<gene>
    <name evidence="1" type="ORF">QBO96_01935</name>
</gene>
<dbReference type="Proteomes" id="UP001244564">
    <property type="component" value="Chromosome"/>
</dbReference>
<organism evidence="1 2">
    <name type="scientific">Lysinibacillus capsici</name>
    <dbReference type="NCBI Taxonomy" id="2115968"/>
    <lineage>
        <taxon>Bacteria</taxon>
        <taxon>Bacillati</taxon>
        <taxon>Bacillota</taxon>
        <taxon>Bacilli</taxon>
        <taxon>Bacillales</taxon>
        <taxon>Bacillaceae</taxon>
        <taxon>Lysinibacillus</taxon>
    </lineage>
</organism>
<dbReference type="EMBL" id="CP122283">
    <property type="protein sequence ID" value="WGF39044.1"/>
    <property type="molecule type" value="Genomic_DNA"/>
</dbReference>
<proteinExistence type="predicted"/>
<evidence type="ECO:0000313" key="1">
    <source>
        <dbReference type="EMBL" id="WGF39044.1"/>
    </source>
</evidence>
<evidence type="ECO:0000313" key="2">
    <source>
        <dbReference type="Proteomes" id="UP001244564"/>
    </source>
</evidence>
<dbReference type="RefSeq" id="WP_004230937.1">
    <property type="nucleotide sequence ID" value="NZ_CP122283.1"/>
</dbReference>
<sequence>MVLPFDTHEIYISIDRFDEEGGYADYYKLKSDFTKISVEKIPMTTRDKPLIVLNESQFLSAKSFLMNKQNPFQMSKDEAIIYYKIGFITKDELDNFIHT</sequence>
<accession>A0ABY8KLT8</accession>
<keyword evidence="2" id="KW-1185">Reference proteome</keyword>